<feature type="domain" description="HTH gntR-type" evidence="4">
    <location>
        <begin position="5"/>
        <end position="73"/>
    </location>
</feature>
<dbReference type="PANTHER" id="PTHR44846">
    <property type="entry name" value="MANNOSYL-D-GLYCERATE TRANSPORT/METABOLISM SYSTEM REPRESSOR MNGR-RELATED"/>
    <property type="match status" value="1"/>
</dbReference>
<dbReference type="InterPro" id="IPR011663">
    <property type="entry name" value="UTRA"/>
</dbReference>
<sequence>MLENLPIYVQIHNQIKQDISQGRWKVGQRIPPERVLAQDFHVSRMTLRQAIQTLVDEGILQRKVGSGTYVASQKVQEKMSGTTSFTDIMLAQGKEPTSRVVSYRWSEPTLSEQEHLQLDKGKRIIRMERIRLADQVPICFEITSIPDWLGQCLNRQEITQSFYHALEEKNLKLGHAQQTVSSMLASEKVAELLAVKRGSSILRLRQITLLADGQPFEYVRTQYAGERFEFYLER</sequence>
<dbReference type="PRINTS" id="PR00035">
    <property type="entry name" value="HTHGNTR"/>
</dbReference>
<dbReference type="SUPFAM" id="SSF64288">
    <property type="entry name" value="Chorismate lyase-like"/>
    <property type="match status" value="1"/>
</dbReference>
<dbReference type="EMBL" id="JABZEC010000005">
    <property type="protein sequence ID" value="NVY96702.1"/>
    <property type="molecule type" value="Genomic_DNA"/>
</dbReference>
<dbReference type="SUPFAM" id="SSF46785">
    <property type="entry name" value="Winged helix' DNA-binding domain"/>
    <property type="match status" value="1"/>
</dbReference>
<keyword evidence="3" id="KW-0804">Transcription</keyword>
<protein>
    <submittedName>
        <fullName evidence="5">GntR family transcriptional regulator</fullName>
    </submittedName>
</protein>
<keyword evidence="1" id="KW-0805">Transcription regulation</keyword>
<gene>
    <name evidence="5" type="ORF">HU830_05965</name>
</gene>
<keyword evidence="6" id="KW-1185">Reference proteome</keyword>
<dbReference type="SMART" id="SM00345">
    <property type="entry name" value="HTH_GNTR"/>
    <property type="match status" value="1"/>
</dbReference>
<dbReference type="FunFam" id="1.10.10.10:FF:000079">
    <property type="entry name" value="GntR family transcriptional regulator"/>
    <property type="match status" value="1"/>
</dbReference>
<dbReference type="GO" id="GO:0045892">
    <property type="term" value="P:negative regulation of DNA-templated transcription"/>
    <property type="evidence" value="ECO:0007669"/>
    <property type="project" value="TreeGrafter"/>
</dbReference>
<dbReference type="InterPro" id="IPR036390">
    <property type="entry name" value="WH_DNA-bd_sf"/>
</dbReference>
<accession>A0A850R7P4</accession>
<evidence type="ECO:0000313" key="6">
    <source>
        <dbReference type="Proteomes" id="UP000563523"/>
    </source>
</evidence>
<dbReference type="Pfam" id="PF07702">
    <property type="entry name" value="UTRA"/>
    <property type="match status" value="1"/>
</dbReference>
<evidence type="ECO:0000256" key="2">
    <source>
        <dbReference type="ARBA" id="ARBA00023125"/>
    </source>
</evidence>
<dbReference type="GO" id="GO:0003700">
    <property type="term" value="F:DNA-binding transcription factor activity"/>
    <property type="evidence" value="ECO:0007669"/>
    <property type="project" value="InterPro"/>
</dbReference>
<reference evidence="5 6" key="1">
    <citation type="submission" date="2020-06" db="EMBL/GenBank/DDBJ databases">
        <authorList>
            <person name="Kang J."/>
        </authorList>
    </citation>
    <scope>NUCLEOTIDE SEQUENCE [LARGE SCALE GENOMIC DNA]</scope>
    <source>
        <strain evidence="5 6">DCY120</strain>
    </source>
</reference>
<dbReference type="PROSITE" id="PS50949">
    <property type="entry name" value="HTH_GNTR"/>
    <property type="match status" value="1"/>
</dbReference>
<dbReference type="InterPro" id="IPR028978">
    <property type="entry name" value="Chorismate_lyase_/UTRA_dom_sf"/>
</dbReference>
<dbReference type="SMART" id="SM00866">
    <property type="entry name" value="UTRA"/>
    <property type="match status" value="1"/>
</dbReference>
<evidence type="ECO:0000256" key="3">
    <source>
        <dbReference type="ARBA" id="ARBA00023163"/>
    </source>
</evidence>
<dbReference type="GO" id="GO:0003677">
    <property type="term" value="F:DNA binding"/>
    <property type="evidence" value="ECO:0007669"/>
    <property type="project" value="UniProtKB-KW"/>
</dbReference>
<dbReference type="CDD" id="cd07377">
    <property type="entry name" value="WHTH_GntR"/>
    <property type="match status" value="1"/>
</dbReference>
<comment type="caution">
    <text evidence="5">The sequence shown here is derived from an EMBL/GenBank/DDBJ whole genome shotgun (WGS) entry which is preliminary data.</text>
</comment>
<dbReference type="AlphaFoldDB" id="A0A850R7P4"/>
<dbReference type="Pfam" id="PF00392">
    <property type="entry name" value="GntR"/>
    <property type="match status" value="1"/>
</dbReference>
<dbReference type="RefSeq" id="WP_176942868.1">
    <property type="nucleotide sequence ID" value="NZ_JABZEC010000005.1"/>
</dbReference>
<dbReference type="PANTHER" id="PTHR44846:SF1">
    <property type="entry name" value="MANNOSYL-D-GLYCERATE TRANSPORT_METABOLISM SYSTEM REPRESSOR MNGR-RELATED"/>
    <property type="match status" value="1"/>
</dbReference>
<name>A0A850R7P4_9LACO</name>
<dbReference type="Gene3D" id="1.10.10.10">
    <property type="entry name" value="Winged helix-like DNA-binding domain superfamily/Winged helix DNA-binding domain"/>
    <property type="match status" value="1"/>
</dbReference>
<dbReference type="InterPro" id="IPR000524">
    <property type="entry name" value="Tscrpt_reg_HTH_GntR"/>
</dbReference>
<dbReference type="Gene3D" id="3.40.1410.10">
    <property type="entry name" value="Chorismate lyase-like"/>
    <property type="match status" value="1"/>
</dbReference>
<keyword evidence="2" id="KW-0238">DNA-binding</keyword>
<dbReference type="Proteomes" id="UP000563523">
    <property type="component" value="Unassembled WGS sequence"/>
</dbReference>
<evidence type="ECO:0000256" key="1">
    <source>
        <dbReference type="ARBA" id="ARBA00023015"/>
    </source>
</evidence>
<evidence type="ECO:0000259" key="4">
    <source>
        <dbReference type="PROSITE" id="PS50949"/>
    </source>
</evidence>
<proteinExistence type="predicted"/>
<organism evidence="5 6">
    <name type="scientific">Bombilactobacillus apium</name>
    <dbReference type="NCBI Taxonomy" id="2675299"/>
    <lineage>
        <taxon>Bacteria</taxon>
        <taxon>Bacillati</taxon>
        <taxon>Bacillota</taxon>
        <taxon>Bacilli</taxon>
        <taxon>Lactobacillales</taxon>
        <taxon>Lactobacillaceae</taxon>
        <taxon>Bombilactobacillus</taxon>
    </lineage>
</organism>
<dbReference type="InterPro" id="IPR050679">
    <property type="entry name" value="Bact_HTH_transcr_reg"/>
</dbReference>
<dbReference type="InterPro" id="IPR036388">
    <property type="entry name" value="WH-like_DNA-bd_sf"/>
</dbReference>
<evidence type="ECO:0000313" key="5">
    <source>
        <dbReference type="EMBL" id="NVY96702.1"/>
    </source>
</evidence>